<feature type="region of interest" description="Disordered" evidence="2">
    <location>
        <begin position="25"/>
        <end position="142"/>
    </location>
</feature>
<organism evidence="3 4">
    <name type="scientific">Biomphalaria glabrata</name>
    <name type="common">Bloodfluke planorb</name>
    <name type="synonym">Freshwater snail</name>
    <dbReference type="NCBI Taxonomy" id="6526"/>
    <lineage>
        <taxon>Eukaryota</taxon>
        <taxon>Metazoa</taxon>
        <taxon>Spiralia</taxon>
        <taxon>Lophotrochozoa</taxon>
        <taxon>Mollusca</taxon>
        <taxon>Gastropoda</taxon>
        <taxon>Heterobranchia</taxon>
        <taxon>Euthyneura</taxon>
        <taxon>Panpulmonata</taxon>
        <taxon>Hygrophila</taxon>
        <taxon>Lymnaeoidea</taxon>
        <taxon>Planorbidae</taxon>
        <taxon>Biomphalaria</taxon>
    </lineage>
</organism>
<feature type="compositionally biased region" description="Basic residues" evidence="2">
    <location>
        <begin position="122"/>
        <end position="138"/>
    </location>
</feature>
<evidence type="ECO:0000256" key="2">
    <source>
        <dbReference type="SAM" id="MobiDB-lite"/>
    </source>
</evidence>
<name>A0A9W2YYK2_BIOGL</name>
<feature type="coiled-coil region" evidence="1">
    <location>
        <begin position="331"/>
        <end position="435"/>
    </location>
</feature>
<dbReference type="GeneID" id="106065974"/>
<evidence type="ECO:0000256" key="1">
    <source>
        <dbReference type="SAM" id="Coils"/>
    </source>
</evidence>
<dbReference type="Proteomes" id="UP001165740">
    <property type="component" value="Chromosome 15"/>
</dbReference>
<dbReference type="AlphaFoldDB" id="A0A9W2YYK2"/>
<reference evidence="4" key="1">
    <citation type="submission" date="2025-08" db="UniProtKB">
        <authorList>
            <consortium name="RefSeq"/>
        </authorList>
    </citation>
    <scope>IDENTIFICATION</scope>
</reference>
<feature type="compositionally biased region" description="Basic and acidic residues" evidence="2">
    <location>
        <begin position="52"/>
        <end position="70"/>
    </location>
</feature>
<feature type="compositionally biased region" description="Basic and acidic residues" evidence="2">
    <location>
        <begin position="96"/>
        <end position="107"/>
    </location>
</feature>
<evidence type="ECO:0000313" key="4">
    <source>
        <dbReference type="RefSeq" id="XP_055867792.1"/>
    </source>
</evidence>
<gene>
    <name evidence="4" type="primary">LOC106065974</name>
</gene>
<keyword evidence="1" id="KW-0175">Coiled coil</keyword>
<dbReference type="RefSeq" id="XP_055867792.1">
    <property type="nucleotide sequence ID" value="XM_056011817.1"/>
</dbReference>
<proteinExistence type="predicted"/>
<feature type="compositionally biased region" description="Basic residues" evidence="2">
    <location>
        <begin position="28"/>
        <end position="38"/>
    </location>
</feature>
<feature type="compositionally biased region" description="Basic residues" evidence="2">
    <location>
        <begin position="1"/>
        <end position="11"/>
    </location>
</feature>
<accession>A0A9W2YYK2</accession>
<feature type="region of interest" description="Disordered" evidence="2">
    <location>
        <begin position="1"/>
        <end position="20"/>
    </location>
</feature>
<sequence length="469" mass="55454">MSSTSTHRRRLKIENPEKYNELLVKQRAATKKYQLKKKREWEESTHSQLEIDEYKAKKEKKRQYSRDYYWKSKTRKSNETPNSAGSTPRPAHDKKRPKDMSPNELRKYQSSQRRAQRAALNHQKKTAIRLKNRERMRKSREEAKLARISSSPVASSDRVTRLNQSAYILNNKLKPKNMKYTQASLNLLNRRSPEKKHACQSLFNTKKLENLDIKEELGIQLQHSILEEKEEISKPVHNMVQESDNLDIKEELDIQLQDFLLKEPHQEEDISKPAQNLSQESDNLDIKENLGIQLQDSILKEPEQEEEMSKPVHNIIQRTSEMELCVMRLQLEEIHKEKQILEHKMAEAEAKWKSSEEDYKSQITKLEVCMKDLQEQLTSARKSMKQSSTLDLEMADYERTLSTLHNQVEERDKKIEELKAKLDKLDQRITLKETKISWKNFRKTKQFSKRTNGENLKSRRSENISVTET</sequence>
<evidence type="ECO:0000313" key="3">
    <source>
        <dbReference type="Proteomes" id="UP001165740"/>
    </source>
</evidence>
<feature type="region of interest" description="Disordered" evidence="2">
    <location>
        <begin position="449"/>
        <end position="469"/>
    </location>
</feature>
<keyword evidence="3" id="KW-1185">Reference proteome</keyword>
<protein>
    <submittedName>
        <fullName evidence="4">Ninein-like isoform X3</fullName>
    </submittedName>
</protein>